<organism evidence="2 3">
    <name type="scientific">Candidatus Ozemobacter sibiricus</name>
    <dbReference type="NCBI Taxonomy" id="2268124"/>
    <lineage>
        <taxon>Bacteria</taxon>
        <taxon>Candidatus Ozemobacteria</taxon>
        <taxon>Candidatus Ozemobacterales</taxon>
        <taxon>Candidatus Ozemobacteraceae</taxon>
        <taxon>Candidatus Ozemobacter</taxon>
    </lineage>
</organism>
<dbReference type="Pfam" id="PF01326">
    <property type="entry name" value="PPDK_N"/>
    <property type="match status" value="1"/>
</dbReference>
<evidence type="ECO:0000313" key="3">
    <source>
        <dbReference type="Proteomes" id="UP000252355"/>
    </source>
</evidence>
<dbReference type="InterPro" id="IPR013815">
    <property type="entry name" value="ATP_grasp_subdomain_1"/>
</dbReference>
<dbReference type="Gene3D" id="3.30.1490.20">
    <property type="entry name" value="ATP-grasp fold, A domain"/>
    <property type="match status" value="1"/>
</dbReference>
<feature type="domain" description="Pyruvate phosphate dikinase AMP/ATP-binding" evidence="1">
    <location>
        <begin position="438"/>
        <end position="812"/>
    </location>
</feature>
<comment type="caution">
    <text evidence="2">The sequence shown here is derived from an EMBL/GenBank/DDBJ whole genome shotgun (WGS) entry which is preliminary data.</text>
</comment>
<accession>A0A367ZB48</accession>
<protein>
    <submittedName>
        <fullName evidence="2">Phosphoenolpyruvate synthase / Pyruvate phosphate dikinase</fullName>
    </submittedName>
</protein>
<dbReference type="InterPro" id="IPR002192">
    <property type="entry name" value="PPDK_AMP/ATP-bd"/>
</dbReference>
<name>A0A367ZB48_9BACT</name>
<evidence type="ECO:0000259" key="1">
    <source>
        <dbReference type="Pfam" id="PF01326"/>
    </source>
</evidence>
<dbReference type="Gene3D" id="3.40.50.2300">
    <property type="match status" value="2"/>
</dbReference>
<sequence length="991" mass="112744">MLKKELIDFVRKYKTDSEIFHDLMPVRIREILLVATVFDAYTLEEDGLISEMIFSEFYQLNLFHAPRITCAYSGEEALDKLRQRPFDLVIMISRTHRLDHRELSRKMKALRPNLPILLLLNDNAEIGKVSQNADLFQYFDNIFVWNGNSEIFLAMVKCVEDRLNVFNDTKIGLVRVILLVEDSIRYYSRYLPILYQEIMKQTQRLVSEEQLDEMKKVLRRRARPKVLLASTYEEAVTLFELYKDFLLCVISDITFPMEGKMDEFAGVKLTKHLRRINPDLPVLLQSSALENFHTAQFLGAGFINKESENLTRDLTSFFFNHLGFGDFVFRDETQQELGRARNMQELRRCLTTIPAASILYHASRNHFSAWLMARGEVHIAKSVFQAKVNDFASAEELRHFLITIGDTINSLRIKGKVIKFDEAHIQGEHHIFRLADGSLGGKGRGIAFINSLLNTSPLLDRVPDLQIRIPLTSVIGVDEFTAFLERNRLTNIVHEVTDPEVIKRRFLLGSLSPALQDRLKIYLQHVRFPLAVRSSGLLEDSLSHPLSGVYATYFLPNNHPDLTVRLGQLMEAIKLVYASVYSRSARGYFEAIGYKIEEEKMAVIIQEVVGRAHGSRFYPHVSGVAQSFNYYPFSHIQPEDGVGMIALGLGKYVVGGEASFRFCPTWPDLDLDPPEHQLKSSQRHFYALDLSRPIVDLFNGDDATLLTLDLEVAEQDGVLPLLASTWDLQDQRLRPGTFGAGPRILNFPFLVKHAQIPLPALLREVLEVMQSAMESPVEIEFALDLEPGPQGKPVFHILQVKHLLRESEEASLDPADLDRAGDRLFLRCGRAMGNGTVSDLTDVIWVDPQGFDKSQTTAMVEEIEALNTALRQSGRKYILLGPGRWGTRDRWMGIPIVWPQISGAKVIVEYALPDFQVDASLGSHFFHNVTSMNIGYFSVPHGQPPDRIDWEWLRAQEVVTRTAHFTHSRLPAPARVVMDGRQGLAAIYKPD</sequence>
<dbReference type="SUPFAM" id="SSF56059">
    <property type="entry name" value="Glutathione synthetase ATP-binding domain-like"/>
    <property type="match status" value="1"/>
</dbReference>
<dbReference type="InterPro" id="IPR011006">
    <property type="entry name" value="CheY-like_superfamily"/>
</dbReference>
<reference evidence="2 3" key="1">
    <citation type="submission" date="2018-05" db="EMBL/GenBank/DDBJ databases">
        <title>A metagenomic window into the 2 km-deep terrestrial subsurface aquifer revealed taxonomically and functionally diverse microbial community comprising novel uncultured bacterial lineages.</title>
        <authorList>
            <person name="Kadnikov V.V."/>
            <person name="Mardanov A.V."/>
            <person name="Beletsky A.V."/>
            <person name="Banks D."/>
            <person name="Pimenov N.V."/>
            <person name="Frank Y.A."/>
            <person name="Karnachuk O.V."/>
            <person name="Ravin N.V."/>
        </authorList>
    </citation>
    <scope>NUCLEOTIDE SEQUENCE [LARGE SCALE GENOMIC DNA]</scope>
    <source>
        <strain evidence="2">BY5</strain>
    </source>
</reference>
<evidence type="ECO:0000313" key="2">
    <source>
        <dbReference type="EMBL" id="RCK75294.1"/>
    </source>
</evidence>
<keyword evidence="2" id="KW-0670">Pyruvate</keyword>
<gene>
    <name evidence="2" type="ORF">OZSIB_4058</name>
</gene>
<proteinExistence type="predicted"/>
<dbReference type="AlphaFoldDB" id="A0A367ZB48"/>
<dbReference type="SUPFAM" id="SSF52172">
    <property type="entry name" value="CheY-like"/>
    <property type="match status" value="1"/>
</dbReference>
<dbReference type="GO" id="GO:0016301">
    <property type="term" value="F:kinase activity"/>
    <property type="evidence" value="ECO:0007669"/>
    <property type="project" value="UniProtKB-KW"/>
</dbReference>
<keyword evidence="2" id="KW-0418">Kinase</keyword>
<dbReference type="Proteomes" id="UP000252355">
    <property type="component" value="Unassembled WGS sequence"/>
</dbReference>
<dbReference type="EMBL" id="QOQW01000040">
    <property type="protein sequence ID" value="RCK75294.1"/>
    <property type="molecule type" value="Genomic_DNA"/>
</dbReference>
<dbReference type="GO" id="GO:0005524">
    <property type="term" value="F:ATP binding"/>
    <property type="evidence" value="ECO:0007669"/>
    <property type="project" value="InterPro"/>
</dbReference>
<keyword evidence="2" id="KW-0808">Transferase</keyword>